<dbReference type="PANTHER" id="PTHR44051:SF8">
    <property type="entry name" value="GLUTATHIONE S-TRANSFERASE GSTA"/>
    <property type="match status" value="1"/>
</dbReference>
<evidence type="ECO:0000259" key="2">
    <source>
        <dbReference type="PROSITE" id="PS50405"/>
    </source>
</evidence>
<organism evidence="3 4">
    <name type="scientific">Paramylibacter ulvae</name>
    <dbReference type="NCBI Taxonomy" id="1651968"/>
    <lineage>
        <taxon>Bacteria</taxon>
        <taxon>Pseudomonadati</taxon>
        <taxon>Pseudomonadota</taxon>
        <taxon>Alphaproteobacteria</taxon>
        <taxon>Rhodobacterales</taxon>
        <taxon>Paracoccaceae</taxon>
        <taxon>Paramylibacter</taxon>
    </lineage>
</organism>
<dbReference type="SFLD" id="SFLDS00019">
    <property type="entry name" value="Glutathione_Transferase_(cytos"/>
    <property type="match status" value="1"/>
</dbReference>
<evidence type="ECO:0000313" key="3">
    <source>
        <dbReference type="EMBL" id="GHA47153.1"/>
    </source>
</evidence>
<sequence>MYQLIGTPTNRTFRVMWAMAEMELEYTQIQASPGSDAAREFNPSGKVPALVVEGQTIIDSVAIMQFLADKHGKITFPAGSIERAQQDSFTQLLNDDLDAILWCAARHSFILPKEKRVPEVKETLNWEFTRNLGILEKRMGDGPYLMGEKFTVPDIVLTHCLGWARVAKFDLPSEGPIKDYIRRTIARPAYIAANALRTG</sequence>
<feature type="domain" description="GST N-terminal" evidence="1">
    <location>
        <begin position="1"/>
        <end position="75"/>
    </location>
</feature>
<dbReference type="InterPro" id="IPR036282">
    <property type="entry name" value="Glutathione-S-Trfase_C_sf"/>
</dbReference>
<dbReference type="InterPro" id="IPR036249">
    <property type="entry name" value="Thioredoxin-like_sf"/>
</dbReference>
<reference evidence="4" key="1">
    <citation type="journal article" date="2019" name="Int. J. Syst. Evol. Microbiol.">
        <title>The Global Catalogue of Microorganisms (GCM) 10K type strain sequencing project: providing services to taxonomists for standard genome sequencing and annotation.</title>
        <authorList>
            <consortium name="The Broad Institute Genomics Platform"/>
            <consortium name="The Broad Institute Genome Sequencing Center for Infectious Disease"/>
            <person name="Wu L."/>
            <person name="Ma J."/>
        </authorList>
    </citation>
    <scope>NUCLEOTIDE SEQUENCE [LARGE SCALE GENOMIC DNA]</scope>
    <source>
        <strain evidence="4">KCTC 32465</strain>
    </source>
</reference>
<evidence type="ECO:0000313" key="4">
    <source>
        <dbReference type="Proteomes" id="UP000634455"/>
    </source>
</evidence>
<comment type="caution">
    <text evidence="3">The sequence shown here is derived from an EMBL/GenBank/DDBJ whole genome shotgun (WGS) entry which is preliminary data.</text>
</comment>
<dbReference type="RefSeq" id="WP_189639493.1">
    <property type="nucleotide sequence ID" value="NZ_BMZF01000002.1"/>
</dbReference>
<dbReference type="Pfam" id="PF13410">
    <property type="entry name" value="GST_C_2"/>
    <property type="match status" value="1"/>
</dbReference>
<protein>
    <submittedName>
        <fullName evidence="3">Glutathione S-transferase</fullName>
    </submittedName>
</protein>
<feature type="domain" description="GST C-terminal" evidence="2">
    <location>
        <begin position="79"/>
        <end position="199"/>
    </location>
</feature>
<dbReference type="CDD" id="cd03046">
    <property type="entry name" value="GST_N_GTT1_like"/>
    <property type="match status" value="1"/>
</dbReference>
<dbReference type="EMBL" id="BMZF01000002">
    <property type="protein sequence ID" value="GHA47153.1"/>
    <property type="molecule type" value="Genomic_DNA"/>
</dbReference>
<dbReference type="Gene3D" id="3.40.30.10">
    <property type="entry name" value="Glutaredoxin"/>
    <property type="match status" value="1"/>
</dbReference>
<dbReference type="PROSITE" id="PS50405">
    <property type="entry name" value="GST_CTER"/>
    <property type="match status" value="1"/>
</dbReference>
<dbReference type="PROSITE" id="PS50404">
    <property type="entry name" value="GST_NTER"/>
    <property type="match status" value="1"/>
</dbReference>
<gene>
    <name evidence="3" type="ORF">GCM10008927_09910</name>
</gene>
<keyword evidence="4" id="KW-1185">Reference proteome</keyword>
<name>A0ABQ3CWC2_9RHOB</name>
<dbReference type="Gene3D" id="1.20.1050.10">
    <property type="match status" value="1"/>
</dbReference>
<dbReference type="InterPro" id="IPR004045">
    <property type="entry name" value="Glutathione_S-Trfase_N"/>
</dbReference>
<dbReference type="SUPFAM" id="SSF52833">
    <property type="entry name" value="Thioredoxin-like"/>
    <property type="match status" value="1"/>
</dbReference>
<accession>A0ABQ3CWC2</accession>
<evidence type="ECO:0000259" key="1">
    <source>
        <dbReference type="PROSITE" id="PS50404"/>
    </source>
</evidence>
<dbReference type="InterPro" id="IPR040079">
    <property type="entry name" value="Glutathione_S-Trfase"/>
</dbReference>
<dbReference type="Pfam" id="PF13409">
    <property type="entry name" value="GST_N_2"/>
    <property type="match status" value="1"/>
</dbReference>
<dbReference type="Proteomes" id="UP000634455">
    <property type="component" value="Unassembled WGS sequence"/>
</dbReference>
<dbReference type="PANTHER" id="PTHR44051">
    <property type="entry name" value="GLUTATHIONE S-TRANSFERASE-RELATED"/>
    <property type="match status" value="1"/>
</dbReference>
<dbReference type="InterPro" id="IPR010987">
    <property type="entry name" value="Glutathione-S-Trfase_C-like"/>
</dbReference>
<dbReference type="SUPFAM" id="SSF47616">
    <property type="entry name" value="GST C-terminal domain-like"/>
    <property type="match status" value="1"/>
</dbReference>
<proteinExistence type="predicted"/>
<dbReference type="SFLD" id="SFLDG00358">
    <property type="entry name" value="Main_(cytGST)"/>
    <property type="match status" value="1"/>
</dbReference>